<dbReference type="AlphaFoldDB" id="A0AAD4MMX3"/>
<keyword evidence="2" id="KW-0812">Transmembrane</keyword>
<feature type="transmembrane region" description="Helical" evidence="2">
    <location>
        <begin position="152"/>
        <end position="170"/>
    </location>
</feature>
<evidence type="ECO:0000313" key="3">
    <source>
        <dbReference type="EMBL" id="KAI1699373.1"/>
    </source>
</evidence>
<name>A0AAD4MMX3_9BILA</name>
<protein>
    <submittedName>
        <fullName evidence="3">Uncharacterized protein</fullName>
    </submittedName>
</protein>
<evidence type="ECO:0000313" key="4">
    <source>
        <dbReference type="Proteomes" id="UP001201812"/>
    </source>
</evidence>
<feature type="region of interest" description="Disordered" evidence="1">
    <location>
        <begin position="43"/>
        <end position="64"/>
    </location>
</feature>
<dbReference type="Proteomes" id="UP001201812">
    <property type="component" value="Unassembled WGS sequence"/>
</dbReference>
<keyword evidence="2" id="KW-0472">Membrane</keyword>
<organism evidence="3 4">
    <name type="scientific">Ditylenchus destructor</name>
    <dbReference type="NCBI Taxonomy" id="166010"/>
    <lineage>
        <taxon>Eukaryota</taxon>
        <taxon>Metazoa</taxon>
        <taxon>Ecdysozoa</taxon>
        <taxon>Nematoda</taxon>
        <taxon>Chromadorea</taxon>
        <taxon>Rhabditida</taxon>
        <taxon>Tylenchina</taxon>
        <taxon>Tylenchomorpha</taxon>
        <taxon>Sphaerularioidea</taxon>
        <taxon>Anguinidae</taxon>
        <taxon>Anguininae</taxon>
        <taxon>Ditylenchus</taxon>
    </lineage>
</organism>
<evidence type="ECO:0000256" key="2">
    <source>
        <dbReference type="SAM" id="Phobius"/>
    </source>
</evidence>
<keyword evidence="2" id="KW-1133">Transmembrane helix</keyword>
<sequence>MDLAELMSDRITKLINASDAPELFIASQKLSVLQEKVENFTLNSKSDSANPKQSTGQSSKEKNAEEYRQHVLVTWTDTFYQAICDPSLGRHPDSAPFYHNSGYRVTMNKGVMNKIFGSMDDTVKWSKAEYEANIQLAASTTDRNNVSLHIDFSFGNMLVIILVLSTYYLLL</sequence>
<gene>
    <name evidence="3" type="ORF">DdX_17359</name>
</gene>
<dbReference type="EMBL" id="JAKKPZ010000181">
    <property type="protein sequence ID" value="KAI1699373.1"/>
    <property type="molecule type" value="Genomic_DNA"/>
</dbReference>
<proteinExistence type="predicted"/>
<accession>A0AAD4MMX3</accession>
<keyword evidence="4" id="KW-1185">Reference proteome</keyword>
<evidence type="ECO:0000256" key="1">
    <source>
        <dbReference type="SAM" id="MobiDB-lite"/>
    </source>
</evidence>
<comment type="caution">
    <text evidence="3">The sequence shown here is derived from an EMBL/GenBank/DDBJ whole genome shotgun (WGS) entry which is preliminary data.</text>
</comment>
<feature type="compositionally biased region" description="Polar residues" evidence="1">
    <location>
        <begin position="43"/>
        <end position="58"/>
    </location>
</feature>
<reference evidence="3" key="1">
    <citation type="submission" date="2022-01" db="EMBL/GenBank/DDBJ databases">
        <title>Genome Sequence Resource for Two Populations of Ditylenchus destructor, the Migratory Endoparasitic Phytonematode.</title>
        <authorList>
            <person name="Zhang H."/>
            <person name="Lin R."/>
            <person name="Xie B."/>
        </authorList>
    </citation>
    <scope>NUCLEOTIDE SEQUENCE</scope>
    <source>
        <strain evidence="3">BazhouSP</strain>
    </source>
</reference>